<keyword evidence="3 5" id="KW-1005">Bacterial flagellum biogenesis</keyword>
<dbReference type="AlphaFoldDB" id="A0A562QA30"/>
<accession>A0A562QA30</accession>
<evidence type="ECO:0000256" key="1">
    <source>
        <dbReference type="ARBA" id="ARBA00010577"/>
    </source>
</evidence>
<dbReference type="InterPro" id="IPR025963">
    <property type="entry name" value="FLgD_Tudor"/>
</dbReference>
<evidence type="ECO:0000256" key="3">
    <source>
        <dbReference type="ARBA" id="ARBA00022795"/>
    </source>
</evidence>
<dbReference type="Pfam" id="PF03963">
    <property type="entry name" value="FlgD"/>
    <property type="match status" value="1"/>
</dbReference>
<evidence type="ECO:0000256" key="4">
    <source>
        <dbReference type="ARBA" id="ARBA00024746"/>
    </source>
</evidence>
<dbReference type="Gene3D" id="2.60.40.4070">
    <property type="match status" value="1"/>
</dbReference>
<organism evidence="8 9">
    <name type="scientific">Pseudomonas duriflava</name>
    <dbReference type="NCBI Taxonomy" id="459528"/>
    <lineage>
        <taxon>Bacteria</taxon>
        <taxon>Pseudomonadati</taxon>
        <taxon>Pseudomonadota</taxon>
        <taxon>Gammaproteobacteria</taxon>
        <taxon>Pseudomonadales</taxon>
        <taxon>Pseudomonadaceae</taxon>
        <taxon>Pseudomonas</taxon>
    </lineage>
</organism>
<dbReference type="RefSeq" id="WP_145142818.1">
    <property type="nucleotide sequence ID" value="NZ_VLKY01000008.1"/>
</dbReference>
<keyword evidence="8" id="KW-0282">Flagellum</keyword>
<dbReference type="InterPro" id="IPR005648">
    <property type="entry name" value="FlgD"/>
</dbReference>
<evidence type="ECO:0000313" key="9">
    <source>
        <dbReference type="Proteomes" id="UP000316905"/>
    </source>
</evidence>
<dbReference type="EMBL" id="VLKY01000008">
    <property type="protein sequence ID" value="TWI53564.1"/>
    <property type="molecule type" value="Genomic_DNA"/>
</dbReference>
<dbReference type="Pfam" id="PF13860">
    <property type="entry name" value="FlgD_ig"/>
    <property type="match status" value="1"/>
</dbReference>
<comment type="caution">
    <text evidence="8">The sequence shown here is derived from an EMBL/GenBank/DDBJ whole genome shotgun (WGS) entry which is preliminary data.</text>
</comment>
<dbReference type="OrthoDB" id="9785233at2"/>
<proteinExistence type="inferred from homology"/>
<dbReference type="Pfam" id="PF13861">
    <property type="entry name" value="FLgD_tudor"/>
    <property type="match status" value="1"/>
</dbReference>
<comment type="function">
    <text evidence="4 5">Required for flagellar hook formation. May act as a scaffolding protein.</text>
</comment>
<reference evidence="8 9" key="1">
    <citation type="journal article" date="2015" name="Stand. Genomic Sci.">
        <title>Genomic Encyclopedia of Bacterial and Archaeal Type Strains, Phase III: the genomes of soil and plant-associated and newly described type strains.</title>
        <authorList>
            <person name="Whitman W.B."/>
            <person name="Woyke T."/>
            <person name="Klenk H.P."/>
            <person name="Zhou Y."/>
            <person name="Lilburn T.G."/>
            <person name="Beck B.J."/>
            <person name="De Vos P."/>
            <person name="Vandamme P."/>
            <person name="Eisen J.A."/>
            <person name="Garrity G."/>
            <person name="Hugenholtz P."/>
            <person name="Kyrpides N.C."/>
        </authorList>
    </citation>
    <scope>NUCLEOTIDE SEQUENCE [LARGE SCALE GENOMIC DNA]</scope>
    <source>
        <strain evidence="8 9">CGMCC 1.6858</strain>
    </source>
</reference>
<dbReference type="InterPro" id="IPR025965">
    <property type="entry name" value="FlgD/Vpr_Ig-like"/>
</dbReference>
<dbReference type="Proteomes" id="UP000316905">
    <property type="component" value="Unassembled WGS sequence"/>
</dbReference>
<evidence type="ECO:0000259" key="7">
    <source>
        <dbReference type="Pfam" id="PF13861"/>
    </source>
</evidence>
<feature type="domain" description="FlgD Tudor-like" evidence="7">
    <location>
        <begin position="93"/>
        <end position="228"/>
    </location>
</feature>
<name>A0A562QA30_9PSED</name>
<evidence type="ECO:0000313" key="8">
    <source>
        <dbReference type="EMBL" id="TWI53564.1"/>
    </source>
</evidence>
<evidence type="ECO:0000256" key="5">
    <source>
        <dbReference type="RuleBase" id="RU362076"/>
    </source>
</evidence>
<protein>
    <recommendedName>
        <fullName evidence="2 5">Basal-body rod modification protein FlgD</fullName>
    </recommendedName>
</protein>
<comment type="similarity">
    <text evidence="1 5">Belongs to the FlgD family.</text>
</comment>
<keyword evidence="9" id="KW-1185">Reference proteome</keyword>
<evidence type="ECO:0000256" key="2">
    <source>
        <dbReference type="ARBA" id="ARBA00016013"/>
    </source>
</evidence>
<gene>
    <name evidence="8" type="ORF">IQ22_02783</name>
</gene>
<keyword evidence="8" id="KW-0966">Cell projection</keyword>
<keyword evidence="8" id="KW-0969">Cilium</keyword>
<dbReference type="GO" id="GO:0044781">
    <property type="term" value="P:bacterial-type flagellum organization"/>
    <property type="evidence" value="ECO:0007669"/>
    <property type="project" value="UniProtKB-UniRule"/>
</dbReference>
<sequence>MTPTNSAGVAASTLTSLAGSSSASSAASTEKQSSLGKDDFLKLLVTQLNNQSPLDPQDNSEFVAQLAQFSSVESLQNLNSSVNGIATSYKSAQALQASSLVGRSVIAQTDSALVDSSKSFNGALALPVASNDVSVGVYNSAGSLIKKIELGSQNAGNVDFIWDGTDEQGNKVEPGLHTFKAIGMIDGAPLALSTYLPATVNSVTLGQDGSEMQLNLAGLGSVTLSQVQMIGQ</sequence>
<evidence type="ECO:0000259" key="6">
    <source>
        <dbReference type="Pfam" id="PF13860"/>
    </source>
</evidence>
<feature type="domain" description="FlgD/Vpr Ig-like" evidence="6">
    <location>
        <begin position="114"/>
        <end position="181"/>
    </location>
</feature>
<dbReference type="Gene3D" id="2.30.30.910">
    <property type="match status" value="1"/>
</dbReference>